<dbReference type="Proteomes" id="UP000262969">
    <property type="component" value="Unassembled WGS sequence"/>
</dbReference>
<protein>
    <submittedName>
        <fullName evidence="1">Uncharacterized protein</fullName>
    </submittedName>
</protein>
<reference evidence="1 2" key="1">
    <citation type="journal article" date="2018" name="Nat. Biotechnol.">
        <title>A standardized bacterial taxonomy based on genome phylogeny substantially revises the tree of life.</title>
        <authorList>
            <person name="Parks D.H."/>
            <person name="Chuvochina M."/>
            <person name="Waite D.W."/>
            <person name="Rinke C."/>
            <person name="Skarshewski A."/>
            <person name="Chaumeil P.A."/>
            <person name="Hugenholtz P."/>
        </authorList>
    </citation>
    <scope>NUCLEOTIDE SEQUENCE [LARGE SCALE GENOMIC DNA]</scope>
    <source>
        <strain evidence="1">UBA11728</strain>
    </source>
</reference>
<evidence type="ECO:0000313" key="1">
    <source>
        <dbReference type="EMBL" id="HCL01202.1"/>
    </source>
</evidence>
<organism evidence="1 2">
    <name type="scientific">Lachnoclostridium phytofermentans</name>
    <dbReference type="NCBI Taxonomy" id="66219"/>
    <lineage>
        <taxon>Bacteria</taxon>
        <taxon>Bacillati</taxon>
        <taxon>Bacillota</taxon>
        <taxon>Clostridia</taxon>
        <taxon>Lachnospirales</taxon>
        <taxon>Lachnospiraceae</taxon>
    </lineage>
</organism>
<name>A0A3D2X270_9FIRM</name>
<dbReference type="AlphaFoldDB" id="A0A3D2X270"/>
<gene>
    <name evidence="1" type="ORF">DHW61_02115</name>
</gene>
<evidence type="ECO:0000313" key="2">
    <source>
        <dbReference type="Proteomes" id="UP000262969"/>
    </source>
</evidence>
<accession>A0A3D2X270</accession>
<comment type="caution">
    <text evidence="1">The sequence shown here is derived from an EMBL/GenBank/DDBJ whole genome shotgun (WGS) entry which is preliminary data.</text>
</comment>
<proteinExistence type="predicted"/>
<dbReference type="EMBL" id="DPVV01000078">
    <property type="protein sequence ID" value="HCL01202.1"/>
    <property type="molecule type" value="Genomic_DNA"/>
</dbReference>
<sequence length="291" mass="32528">MLNISEDLKNIYKNDNLPSTGELAYKELILKFFDGTNTLTVTNNQLVSDSFMLSESLCSTTDLTFGGCEASQLKVTIADVETDLKGMTLTVVQRVNNTYEIPLGVFVIESAKKQADKRFKDVVAYDYCKKLDVDVAAWYNALTWPMTIKSFRLSLFNHLGIGYEDQTLPNDNVSIQKTISPEKLVARDVAKRIGEINGYFGHMSRVGKFKYIGLSALGLYPSETLYPSEDLFPSENNEFLGTAGYKNSEYEEYYVKPIDKLIIRQDDGDVGVSIGSGGNAYIVEDNFICYG</sequence>
<feature type="non-terminal residue" evidence="1">
    <location>
        <position position="291"/>
    </location>
</feature>